<dbReference type="EMBL" id="GBEZ01022411">
    <property type="protein sequence ID" value="JAC64430.1"/>
    <property type="molecule type" value="Transcribed_RNA"/>
</dbReference>
<feature type="compositionally biased region" description="Polar residues" evidence="1">
    <location>
        <begin position="170"/>
        <end position="179"/>
    </location>
</feature>
<gene>
    <name evidence="3" type="ORF">TSPGSL018_18325</name>
</gene>
<evidence type="ECO:0000259" key="2">
    <source>
        <dbReference type="Pfam" id="PF04424"/>
    </source>
</evidence>
<evidence type="ECO:0000313" key="3">
    <source>
        <dbReference type="EMBL" id="JAC64430.1"/>
    </source>
</evidence>
<feature type="domain" description="MINDY deubiquitinase" evidence="2">
    <location>
        <begin position="9"/>
        <end position="172"/>
    </location>
</feature>
<reference evidence="3" key="1">
    <citation type="submission" date="2014-05" db="EMBL/GenBank/DDBJ databases">
        <title>The transcriptome of the halophilic microalga Tetraselmis sp. GSL018 isolated from the Great Salt Lake, Utah.</title>
        <authorList>
            <person name="Jinkerson R.E."/>
            <person name="D'Adamo S."/>
            <person name="Posewitz M.C."/>
        </authorList>
    </citation>
    <scope>NUCLEOTIDE SEQUENCE</scope>
    <source>
        <strain evidence="3">GSL018</strain>
    </source>
</reference>
<feature type="region of interest" description="Disordered" evidence="1">
    <location>
        <begin position="170"/>
        <end position="202"/>
    </location>
</feature>
<dbReference type="PANTHER" id="PTHR18063">
    <property type="entry name" value="NF-E2 INDUCIBLE PROTEIN"/>
    <property type="match status" value="1"/>
</dbReference>
<dbReference type="GO" id="GO:0005829">
    <property type="term" value="C:cytosol"/>
    <property type="evidence" value="ECO:0007669"/>
    <property type="project" value="TreeGrafter"/>
</dbReference>
<dbReference type="PANTHER" id="PTHR18063:SF6">
    <property type="entry name" value="UBIQUITIN CARBOXYL-TERMINAL HYDROLASE"/>
    <property type="match status" value="1"/>
</dbReference>
<name>A0A061R138_9CHLO</name>
<dbReference type="GO" id="GO:1990380">
    <property type="term" value="F:K48-linked deubiquitinase activity"/>
    <property type="evidence" value="ECO:0007669"/>
    <property type="project" value="InterPro"/>
</dbReference>
<dbReference type="GO" id="GO:0004843">
    <property type="term" value="F:cysteine-type deubiquitinase activity"/>
    <property type="evidence" value="ECO:0007669"/>
    <property type="project" value="InterPro"/>
</dbReference>
<dbReference type="InterPro" id="IPR033979">
    <property type="entry name" value="MINDY_domain"/>
</dbReference>
<dbReference type="GO" id="GO:0016807">
    <property type="term" value="F:cysteine-type carboxypeptidase activity"/>
    <property type="evidence" value="ECO:0007669"/>
    <property type="project" value="TreeGrafter"/>
</dbReference>
<dbReference type="Pfam" id="PF04424">
    <property type="entry name" value="MINDY_DUB"/>
    <property type="match status" value="1"/>
</dbReference>
<feature type="compositionally biased region" description="Polar residues" evidence="1">
    <location>
        <begin position="233"/>
        <end position="244"/>
    </location>
</feature>
<organism evidence="3">
    <name type="scientific">Tetraselmis sp. GSL018</name>
    <dbReference type="NCBI Taxonomy" id="582737"/>
    <lineage>
        <taxon>Eukaryota</taxon>
        <taxon>Viridiplantae</taxon>
        <taxon>Chlorophyta</taxon>
        <taxon>core chlorophytes</taxon>
        <taxon>Chlorodendrophyceae</taxon>
        <taxon>Chlorodendrales</taxon>
        <taxon>Chlorodendraceae</taxon>
        <taxon>Tetraselmis</taxon>
    </lineage>
</organism>
<feature type="region of interest" description="Disordered" evidence="1">
    <location>
        <begin position="217"/>
        <end position="251"/>
    </location>
</feature>
<dbReference type="GO" id="GO:0071108">
    <property type="term" value="P:protein K48-linked deubiquitination"/>
    <property type="evidence" value="ECO:0007669"/>
    <property type="project" value="TreeGrafter"/>
</dbReference>
<protein>
    <submittedName>
        <fullName evidence="3">Protein fam63b-like</fullName>
    </submittedName>
</protein>
<proteinExistence type="predicted"/>
<evidence type="ECO:0000256" key="1">
    <source>
        <dbReference type="SAM" id="MobiDB-lite"/>
    </source>
</evidence>
<dbReference type="InterPro" id="IPR007518">
    <property type="entry name" value="MINDY"/>
</dbReference>
<sequence length="281" mass="30242">MADNSCPIYKIKRVQFFGRQVPIILQNENGPCPLLAIANVLLLRNTIQLPEAASDISQDRLLGIIGEHLLDVTQEHVDPSAALNNQQNVSDAIANLPKLTTGVDVNVKFDMGPSGFEFTDEVTVFDILGISLVHGWLMDPEDEGLARAICGRSYNELVCWMVGQDTEPAQTASAPSRASSLPVPTAGPEGAGPPTPAAGDDTDRLVADLASRIMQSVLSGTEGPKGAEDDRNSSSVSPTFTSQPCPELESREPRSVFYLHERNFGRPSMEQLLFLPLCSSA</sequence>
<accession>A0A061R138</accession>
<dbReference type="AlphaFoldDB" id="A0A061R138"/>
<dbReference type="GO" id="GO:0071944">
    <property type="term" value="C:cell periphery"/>
    <property type="evidence" value="ECO:0007669"/>
    <property type="project" value="TreeGrafter"/>
</dbReference>